<feature type="transmembrane region" description="Helical" evidence="5">
    <location>
        <begin position="221"/>
        <end position="243"/>
    </location>
</feature>
<evidence type="ECO:0000313" key="6">
    <source>
        <dbReference type="EMBL" id="KAF6028302.1"/>
    </source>
</evidence>
<evidence type="ECO:0000256" key="1">
    <source>
        <dbReference type="ARBA" id="ARBA00004370"/>
    </source>
</evidence>
<dbReference type="SUPFAM" id="SSF81321">
    <property type="entry name" value="Family A G protein-coupled receptor-like"/>
    <property type="match status" value="1"/>
</dbReference>
<evidence type="ECO:0000256" key="2">
    <source>
        <dbReference type="ARBA" id="ARBA00022692"/>
    </source>
</evidence>
<name>A0A7J7JPM5_BUGNE</name>
<dbReference type="InterPro" id="IPR000276">
    <property type="entry name" value="GPCR_Rhodpsn"/>
</dbReference>
<gene>
    <name evidence="6" type="ORF">EB796_013406</name>
</gene>
<evidence type="ECO:0000256" key="5">
    <source>
        <dbReference type="SAM" id="Phobius"/>
    </source>
</evidence>
<comment type="subcellular location">
    <subcellularLocation>
        <location evidence="1">Membrane</location>
    </subcellularLocation>
</comment>
<dbReference type="AlphaFoldDB" id="A0A7J7JPM5"/>
<keyword evidence="7" id="KW-1185">Reference proteome</keyword>
<keyword evidence="4 5" id="KW-0472">Membrane</keyword>
<organism evidence="6 7">
    <name type="scientific">Bugula neritina</name>
    <name type="common">Brown bryozoan</name>
    <name type="synonym">Sertularia neritina</name>
    <dbReference type="NCBI Taxonomy" id="10212"/>
    <lineage>
        <taxon>Eukaryota</taxon>
        <taxon>Metazoa</taxon>
        <taxon>Spiralia</taxon>
        <taxon>Lophotrochozoa</taxon>
        <taxon>Bryozoa</taxon>
        <taxon>Gymnolaemata</taxon>
        <taxon>Cheilostomatida</taxon>
        <taxon>Flustrina</taxon>
        <taxon>Buguloidea</taxon>
        <taxon>Bugulidae</taxon>
        <taxon>Bugula</taxon>
    </lineage>
</organism>
<dbReference type="PANTHER" id="PTHR46641">
    <property type="entry name" value="FMRFAMIDE RECEPTOR-RELATED"/>
    <property type="match status" value="1"/>
</dbReference>
<evidence type="ECO:0000256" key="4">
    <source>
        <dbReference type="ARBA" id="ARBA00023136"/>
    </source>
</evidence>
<evidence type="ECO:0008006" key="8">
    <source>
        <dbReference type="Google" id="ProtNLM"/>
    </source>
</evidence>
<keyword evidence="2 5" id="KW-0812">Transmembrane</keyword>
<evidence type="ECO:0000256" key="3">
    <source>
        <dbReference type="ARBA" id="ARBA00022989"/>
    </source>
</evidence>
<protein>
    <recommendedName>
        <fullName evidence="8">G-protein coupled receptors family 1 profile domain-containing protein</fullName>
    </recommendedName>
</protein>
<keyword evidence="3 5" id="KW-1133">Transmembrane helix</keyword>
<dbReference type="PANTHER" id="PTHR46641:SF2">
    <property type="entry name" value="FMRFAMIDE RECEPTOR"/>
    <property type="match status" value="1"/>
</dbReference>
<dbReference type="PRINTS" id="PR00237">
    <property type="entry name" value="GPCRRHODOPSN"/>
</dbReference>
<evidence type="ECO:0000313" key="7">
    <source>
        <dbReference type="Proteomes" id="UP000593567"/>
    </source>
</evidence>
<sequence>MGDVSNYTAVVNGSASSPGPTAEEINKVLFGAHGVFIMTVCLVGVFANILNIIILSKSIGVTTHKIFLGMACADLIVNAIFISHSSAYMLRTQPLYGLEGPPNLMEGITYSLYYWYEMWFLAANIFMCISNWCAVLLVAVRLLVVTFPLKEPTYISNTKINLAICLVYVFGFVLQIPDWITLYVNENKAITTYPNLIKYRDISAVGSGAQLATRLKDERHLTVTLISVVVFFVVTSLPTVIYWVLTRRGYFKTHQFAAYNQHIIYSVMFALVAVNYTGNFFIYIFAHKAFRKSFVKLFANISATVSFSYYD</sequence>
<dbReference type="Proteomes" id="UP000593567">
    <property type="component" value="Unassembled WGS sequence"/>
</dbReference>
<dbReference type="GO" id="GO:0004930">
    <property type="term" value="F:G protein-coupled receptor activity"/>
    <property type="evidence" value="ECO:0007669"/>
    <property type="project" value="InterPro"/>
</dbReference>
<dbReference type="InterPro" id="IPR052954">
    <property type="entry name" value="GPCR-Ligand_Int"/>
</dbReference>
<feature type="transmembrane region" description="Helical" evidence="5">
    <location>
        <begin position="66"/>
        <end position="90"/>
    </location>
</feature>
<dbReference type="Gene3D" id="1.20.1070.10">
    <property type="entry name" value="Rhodopsin 7-helix transmembrane proteins"/>
    <property type="match status" value="2"/>
</dbReference>
<comment type="caution">
    <text evidence="6">The sequence shown here is derived from an EMBL/GenBank/DDBJ whole genome shotgun (WGS) entry which is preliminary data.</text>
</comment>
<proteinExistence type="predicted"/>
<dbReference type="GO" id="GO:0016020">
    <property type="term" value="C:membrane"/>
    <property type="evidence" value="ECO:0007669"/>
    <property type="project" value="UniProtKB-SubCell"/>
</dbReference>
<feature type="transmembrane region" description="Helical" evidence="5">
    <location>
        <begin position="30"/>
        <end position="54"/>
    </location>
</feature>
<reference evidence="6" key="1">
    <citation type="submission" date="2020-06" db="EMBL/GenBank/DDBJ databases">
        <title>Draft genome of Bugula neritina, a colonial animal packing powerful symbionts and potential medicines.</title>
        <authorList>
            <person name="Rayko M."/>
        </authorList>
    </citation>
    <scope>NUCLEOTIDE SEQUENCE [LARGE SCALE GENOMIC DNA]</scope>
    <source>
        <strain evidence="6">Kwan_BN1</strain>
    </source>
</reference>
<dbReference type="EMBL" id="VXIV02001965">
    <property type="protein sequence ID" value="KAF6028302.1"/>
    <property type="molecule type" value="Genomic_DNA"/>
</dbReference>
<accession>A0A7J7JPM5</accession>
<feature type="transmembrane region" description="Helical" evidence="5">
    <location>
        <begin position="119"/>
        <end position="144"/>
    </location>
</feature>
<feature type="transmembrane region" description="Helical" evidence="5">
    <location>
        <begin position="263"/>
        <end position="286"/>
    </location>
</feature>